<evidence type="ECO:0000259" key="5">
    <source>
        <dbReference type="PROSITE" id="PS51294"/>
    </source>
</evidence>
<accession>A0A3N4IH89</accession>
<dbReference type="GO" id="GO:0010833">
    <property type="term" value="P:telomere maintenance via telomere lengthening"/>
    <property type="evidence" value="ECO:0007669"/>
    <property type="project" value="TreeGrafter"/>
</dbReference>
<dbReference type="AlphaFoldDB" id="A0A3N4IH89"/>
<gene>
    <name evidence="6" type="ORF">BJ508DRAFT_205561</name>
</gene>
<feature type="non-terminal residue" evidence="6">
    <location>
        <position position="468"/>
    </location>
</feature>
<keyword evidence="1" id="KW-0238">DNA-binding</keyword>
<proteinExistence type="predicted"/>
<dbReference type="GO" id="GO:0003691">
    <property type="term" value="F:double-stranded telomeric DNA binding"/>
    <property type="evidence" value="ECO:0007669"/>
    <property type="project" value="TreeGrafter"/>
</dbReference>
<evidence type="ECO:0000256" key="4">
    <source>
        <dbReference type="SAM" id="MobiDB-lite"/>
    </source>
</evidence>
<dbReference type="OrthoDB" id="3366990at2759"/>
<dbReference type="Proteomes" id="UP000275078">
    <property type="component" value="Unassembled WGS sequence"/>
</dbReference>
<dbReference type="PROSITE" id="PS51294">
    <property type="entry name" value="HTH_MYB"/>
    <property type="match status" value="1"/>
</dbReference>
<dbReference type="Gene3D" id="1.10.10.60">
    <property type="entry name" value="Homeodomain-like"/>
    <property type="match status" value="1"/>
</dbReference>
<dbReference type="CDD" id="cd11660">
    <property type="entry name" value="SANT_TRF"/>
    <property type="match status" value="1"/>
</dbReference>
<evidence type="ECO:0000256" key="2">
    <source>
        <dbReference type="ARBA" id="ARBA00023242"/>
    </source>
</evidence>
<sequence length="468" mass="52334">MLWDANQNLRIASLPILDNLSTQILQTLGKGPYQETLNIVTQPDSDQGQAYGALKALFDQTKKLYTAEAFLAAEELKLDTAEQRAIVRKVNMATFVSSVFGSQEVGFFHLNECFLDTFVPDGGRLLKSQGALYLDLKTQAYISAMSTNERPREDILADLFPDDMEDQLKARRPGTKSLTPSELDFCSRAQKRKQHLLDLPPETPLSEKYVWQDFLKDVSYYVCKNYEQLLSQHNQQMQQQQHTIQSPTMQTQEDVDAVTAAALTAHNAAHTAAQQAQLQHPGHVEPHIQHMQLENDFLQQHQGQAPEVPVSFGAPPVAQPPMIQSAPTAVLYERARLAATAKSSSNARRAGLPSQRRPWTAEEENALMAGLDRVKGPHWSQILSMFGPGGTVNEVLKDRNQVQLKDKARNLKLFFLKTGIEVPYYLQFVTGELKTRAPGQALKNAQKAQQQAEAQDPHTQHMNAMNAL</sequence>
<evidence type="ECO:0000313" key="6">
    <source>
        <dbReference type="EMBL" id="RPA85199.1"/>
    </source>
</evidence>
<dbReference type="SMART" id="SM00717">
    <property type="entry name" value="SANT"/>
    <property type="match status" value="1"/>
</dbReference>
<dbReference type="InterPro" id="IPR001005">
    <property type="entry name" value="SANT/Myb"/>
</dbReference>
<feature type="domain" description="HTH myb-type" evidence="5">
    <location>
        <begin position="355"/>
        <end position="408"/>
    </location>
</feature>
<keyword evidence="2" id="KW-0539">Nucleus</keyword>
<keyword evidence="7" id="KW-1185">Reference proteome</keyword>
<dbReference type="PANTHER" id="PTHR47807">
    <property type="entry name" value="PROTEIN TBF1"/>
    <property type="match status" value="1"/>
</dbReference>
<organism evidence="6 7">
    <name type="scientific">Ascobolus immersus RN42</name>
    <dbReference type="NCBI Taxonomy" id="1160509"/>
    <lineage>
        <taxon>Eukaryota</taxon>
        <taxon>Fungi</taxon>
        <taxon>Dikarya</taxon>
        <taxon>Ascomycota</taxon>
        <taxon>Pezizomycotina</taxon>
        <taxon>Pezizomycetes</taxon>
        <taxon>Pezizales</taxon>
        <taxon>Ascobolaceae</taxon>
        <taxon>Ascobolus</taxon>
    </lineage>
</organism>
<dbReference type="STRING" id="1160509.A0A3N4IH89"/>
<dbReference type="InterPro" id="IPR017930">
    <property type="entry name" value="Myb_dom"/>
</dbReference>
<evidence type="ECO:0000313" key="7">
    <source>
        <dbReference type="Proteomes" id="UP000275078"/>
    </source>
</evidence>
<dbReference type="InterPro" id="IPR009057">
    <property type="entry name" value="Homeodomain-like_sf"/>
</dbReference>
<dbReference type="FunFam" id="1.10.10.60:FF:000137">
    <property type="entry name" value="MYB DNA binding protein"/>
    <property type="match status" value="1"/>
</dbReference>
<dbReference type="InterPro" id="IPR052833">
    <property type="entry name" value="Telomeric_DNA-bd_trans-reg"/>
</dbReference>
<evidence type="ECO:0000256" key="3">
    <source>
        <dbReference type="ARBA" id="ARBA00023306"/>
    </source>
</evidence>
<protein>
    <recommendedName>
        <fullName evidence="5">HTH myb-type domain-containing protein</fullName>
    </recommendedName>
</protein>
<dbReference type="InterPro" id="IPR013867">
    <property type="entry name" value="Telomere_rpt-bd_fac_dimer_dom"/>
</dbReference>
<name>A0A3N4IH89_ASCIM</name>
<reference evidence="6 7" key="1">
    <citation type="journal article" date="2018" name="Nat. Ecol. Evol.">
        <title>Pezizomycetes genomes reveal the molecular basis of ectomycorrhizal truffle lifestyle.</title>
        <authorList>
            <person name="Murat C."/>
            <person name="Payen T."/>
            <person name="Noel B."/>
            <person name="Kuo A."/>
            <person name="Morin E."/>
            <person name="Chen J."/>
            <person name="Kohler A."/>
            <person name="Krizsan K."/>
            <person name="Balestrini R."/>
            <person name="Da Silva C."/>
            <person name="Montanini B."/>
            <person name="Hainaut M."/>
            <person name="Levati E."/>
            <person name="Barry K.W."/>
            <person name="Belfiori B."/>
            <person name="Cichocki N."/>
            <person name="Clum A."/>
            <person name="Dockter R.B."/>
            <person name="Fauchery L."/>
            <person name="Guy J."/>
            <person name="Iotti M."/>
            <person name="Le Tacon F."/>
            <person name="Lindquist E.A."/>
            <person name="Lipzen A."/>
            <person name="Malagnac F."/>
            <person name="Mello A."/>
            <person name="Molinier V."/>
            <person name="Miyauchi S."/>
            <person name="Poulain J."/>
            <person name="Riccioni C."/>
            <person name="Rubini A."/>
            <person name="Sitrit Y."/>
            <person name="Splivallo R."/>
            <person name="Traeger S."/>
            <person name="Wang M."/>
            <person name="Zifcakova L."/>
            <person name="Wipf D."/>
            <person name="Zambonelli A."/>
            <person name="Paolocci F."/>
            <person name="Nowrousian M."/>
            <person name="Ottonello S."/>
            <person name="Baldrian P."/>
            <person name="Spatafora J.W."/>
            <person name="Henrissat B."/>
            <person name="Nagy L.G."/>
            <person name="Aury J.M."/>
            <person name="Wincker P."/>
            <person name="Grigoriev I.V."/>
            <person name="Bonfante P."/>
            <person name="Martin F.M."/>
        </authorList>
    </citation>
    <scope>NUCLEOTIDE SEQUENCE [LARGE SCALE GENOMIC DNA]</scope>
    <source>
        <strain evidence="6 7">RN42</strain>
    </source>
</reference>
<dbReference type="EMBL" id="ML119655">
    <property type="protein sequence ID" value="RPA85199.1"/>
    <property type="molecule type" value="Genomic_DNA"/>
</dbReference>
<feature type="region of interest" description="Disordered" evidence="4">
    <location>
        <begin position="440"/>
        <end position="468"/>
    </location>
</feature>
<dbReference type="GO" id="GO:0042803">
    <property type="term" value="F:protein homodimerization activity"/>
    <property type="evidence" value="ECO:0007669"/>
    <property type="project" value="InterPro"/>
</dbReference>
<feature type="compositionally biased region" description="Low complexity" evidence="4">
    <location>
        <begin position="440"/>
        <end position="454"/>
    </location>
</feature>
<keyword evidence="3" id="KW-0131">Cell cycle</keyword>
<dbReference type="Pfam" id="PF08558">
    <property type="entry name" value="TRF"/>
    <property type="match status" value="1"/>
</dbReference>
<evidence type="ECO:0000256" key="1">
    <source>
        <dbReference type="ARBA" id="ARBA00023125"/>
    </source>
</evidence>
<dbReference type="PANTHER" id="PTHR47807:SF1">
    <property type="entry name" value="PROTEIN TBF1"/>
    <property type="match status" value="1"/>
</dbReference>
<dbReference type="SUPFAM" id="SSF46689">
    <property type="entry name" value="Homeodomain-like"/>
    <property type="match status" value="1"/>
</dbReference>